<keyword evidence="2" id="KW-1185">Reference proteome</keyword>
<accession>A0ABT4RKL1</accession>
<evidence type="ECO:0000313" key="2">
    <source>
        <dbReference type="Proteomes" id="UP001147700"/>
    </source>
</evidence>
<dbReference type="EMBL" id="JAPCID010000021">
    <property type="protein sequence ID" value="MDA0139087.1"/>
    <property type="molecule type" value="Genomic_DNA"/>
</dbReference>
<reference evidence="1" key="1">
    <citation type="submission" date="2022-10" db="EMBL/GenBank/DDBJ databases">
        <title>The WGS of Solirubrobacter sp. CPCC 204708.</title>
        <authorList>
            <person name="Jiang Z."/>
        </authorList>
    </citation>
    <scope>NUCLEOTIDE SEQUENCE</scope>
    <source>
        <strain evidence="1">CPCC 204708</strain>
    </source>
</reference>
<proteinExistence type="predicted"/>
<dbReference type="Proteomes" id="UP001147700">
    <property type="component" value="Unassembled WGS sequence"/>
</dbReference>
<evidence type="ECO:0008006" key="3">
    <source>
        <dbReference type="Google" id="ProtNLM"/>
    </source>
</evidence>
<organism evidence="1 2">
    <name type="scientific">Solirubrobacter deserti</name>
    <dbReference type="NCBI Taxonomy" id="2282478"/>
    <lineage>
        <taxon>Bacteria</taxon>
        <taxon>Bacillati</taxon>
        <taxon>Actinomycetota</taxon>
        <taxon>Thermoleophilia</taxon>
        <taxon>Solirubrobacterales</taxon>
        <taxon>Solirubrobacteraceae</taxon>
        <taxon>Solirubrobacter</taxon>
    </lineage>
</organism>
<comment type="caution">
    <text evidence="1">The sequence shown here is derived from an EMBL/GenBank/DDBJ whole genome shotgun (WGS) entry which is preliminary data.</text>
</comment>
<evidence type="ECO:0000313" key="1">
    <source>
        <dbReference type="EMBL" id="MDA0139087.1"/>
    </source>
</evidence>
<sequence length="58" mass="6229">MSAPSPEEAAAVIAAIQQFEVDTAPPPSGEGKPAVVSPWVRAARLEGVDREPEWVFRQ</sequence>
<protein>
    <recommendedName>
        <fullName evidence="3">Acyl-CoA carboxylase subunit epsilon</fullName>
    </recommendedName>
</protein>
<name>A0ABT4RKL1_9ACTN</name>
<gene>
    <name evidence="1" type="ORF">OJ962_16420</name>
</gene>